<gene>
    <name evidence="1" type="ORF">QAD02_019092</name>
</gene>
<comment type="caution">
    <text evidence="1">The sequence shown here is derived from an EMBL/GenBank/DDBJ whole genome shotgun (WGS) entry which is preliminary data.</text>
</comment>
<dbReference type="Proteomes" id="UP001239111">
    <property type="component" value="Chromosome 1"/>
</dbReference>
<dbReference type="EMBL" id="CM056741">
    <property type="protein sequence ID" value="KAJ8683300.1"/>
    <property type="molecule type" value="Genomic_DNA"/>
</dbReference>
<name>A0ACC2PIQ4_9HYME</name>
<proteinExistence type="predicted"/>
<sequence>MTYGSNGSYYGQQHAVLDRCQHKDFKSDAKNHANDIIVLRLNEPISSKDANGTFYPIKMVDESYKMADNATITVTAAGLNEHLKPSSVELDVFKTPHQYCVSNYSDVGGPAEDQFCADRHLNREKSIFGDIEFSPCEGDKGVTAVIGNRFVAQVTNWKSNCTDNHGLPVIFTSIAHHRQFIDNCRKEFRTRQTKGWYDLPPKGVDPIEWLNRLQHQDDTTLDKVGHFLKGALIFFTGPGRI</sequence>
<organism evidence="1 2">
    <name type="scientific">Eretmocerus hayati</name>
    <dbReference type="NCBI Taxonomy" id="131215"/>
    <lineage>
        <taxon>Eukaryota</taxon>
        <taxon>Metazoa</taxon>
        <taxon>Ecdysozoa</taxon>
        <taxon>Arthropoda</taxon>
        <taxon>Hexapoda</taxon>
        <taxon>Insecta</taxon>
        <taxon>Pterygota</taxon>
        <taxon>Neoptera</taxon>
        <taxon>Endopterygota</taxon>
        <taxon>Hymenoptera</taxon>
        <taxon>Apocrita</taxon>
        <taxon>Proctotrupomorpha</taxon>
        <taxon>Chalcidoidea</taxon>
        <taxon>Aphelinidae</taxon>
        <taxon>Aphelininae</taxon>
        <taxon>Eretmocerus</taxon>
    </lineage>
</organism>
<reference evidence="1" key="1">
    <citation type="submission" date="2023-04" db="EMBL/GenBank/DDBJ databases">
        <title>A chromosome-level genome assembly of the parasitoid wasp Eretmocerus hayati.</title>
        <authorList>
            <person name="Zhong Y."/>
            <person name="Liu S."/>
            <person name="Liu Y."/>
        </authorList>
    </citation>
    <scope>NUCLEOTIDE SEQUENCE</scope>
    <source>
        <strain evidence="1">ZJU_SS_LIU_2023</strain>
    </source>
</reference>
<evidence type="ECO:0000313" key="1">
    <source>
        <dbReference type="EMBL" id="KAJ8683300.1"/>
    </source>
</evidence>
<evidence type="ECO:0000313" key="2">
    <source>
        <dbReference type="Proteomes" id="UP001239111"/>
    </source>
</evidence>
<protein>
    <submittedName>
        <fullName evidence="1">Uncharacterized protein</fullName>
    </submittedName>
</protein>
<keyword evidence="2" id="KW-1185">Reference proteome</keyword>
<accession>A0ACC2PIQ4</accession>